<protein>
    <submittedName>
        <fullName evidence="2">Uncharacterized protein</fullName>
    </submittedName>
</protein>
<accession>A0ABZ2L870</accession>
<organism evidence="2 3">
    <name type="scientific">Pendulispora rubella</name>
    <dbReference type="NCBI Taxonomy" id="2741070"/>
    <lineage>
        <taxon>Bacteria</taxon>
        <taxon>Pseudomonadati</taxon>
        <taxon>Myxococcota</taxon>
        <taxon>Myxococcia</taxon>
        <taxon>Myxococcales</taxon>
        <taxon>Sorangiineae</taxon>
        <taxon>Pendulisporaceae</taxon>
        <taxon>Pendulispora</taxon>
    </lineage>
</organism>
<dbReference type="Proteomes" id="UP001374803">
    <property type="component" value="Chromosome"/>
</dbReference>
<keyword evidence="1" id="KW-0732">Signal</keyword>
<dbReference type="RefSeq" id="WP_394835014.1">
    <property type="nucleotide sequence ID" value="NZ_CP089929.1"/>
</dbReference>
<reference evidence="2" key="1">
    <citation type="submission" date="2021-12" db="EMBL/GenBank/DDBJ databases">
        <title>Discovery of the Pendulisporaceae a myxobacterial family with distinct sporulation behavior and unique specialized metabolism.</title>
        <authorList>
            <person name="Garcia R."/>
            <person name="Popoff A."/>
            <person name="Bader C.D."/>
            <person name="Loehr J."/>
            <person name="Walesch S."/>
            <person name="Walt C."/>
            <person name="Boldt J."/>
            <person name="Bunk B."/>
            <person name="Haeckl F.J.F.P.J."/>
            <person name="Gunesch A.P."/>
            <person name="Birkelbach J."/>
            <person name="Nuebel U."/>
            <person name="Pietschmann T."/>
            <person name="Bach T."/>
            <person name="Mueller R."/>
        </authorList>
    </citation>
    <scope>NUCLEOTIDE SEQUENCE</scope>
    <source>
        <strain evidence="2">MSr11367</strain>
    </source>
</reference>
<gene>
    <name evidence="2" type="ORF">LVJ94_51805</name>
</gene>
<keyword evidence="3" id="KW-1185">Reference proteome</keyword>
<feature type="chain" id="PRO_5045899377" evidence="1">
    <location>
        <begin position="29"/>
        <end position="127"/>
    </location>
</feature>
<dbReference type="EMBL" id="CP089983">
    <property type="protein sequence ID" value="WXB05370.1"/>
    <property type="molecule type" value="Genomic_DNA"/>
</dbReference>
<evidence type="ECO:0000313" key="2">
    <source>
        <dbReference type="EMBL" id="WXB05370.1"/>
    </source>
</evidence>
<name>A0ABZ2L870_9BACT</name>
<evidence type="ECO:0000256" key="1">
    <source>
        <dbReference type="SAM" id="SignalP"/>
    </source>
</evidence>
<feature type="signal peptide" evidence="1">
    <location>
        <begin position="1"/>
        <end position="28"/>
    </location>
</feature>
<sequence length="127" mass="14100">MSKRILGSLSVGAFAVVAVLAVDAPAMAESVPSERDTIRTAAAEPGVDRIAMWDVEVDLAARTFSFNTSERFGGPLEHVVATWTGDDRGFDYAIESLREHPELFHVFRLYDWKNGKAKCKYYYHTAG</sequence>
<proteinExistence type="predicted"/>
<evidence type="ECO:0000313" key="3">
    <source>
        <dbReference type="Proteomes" id="UP001374803"/>
    </source>
</evidence>